<sequence length="133" mass="13626">MSSAAVRSTGVRRWLVVVALLAGLLAMHGLDDHGTSGGSMPGMSGMSHSLPSMAASPATADGGAVASPTTVDGSGPMGLCVALLLAGLAFLVGLERGRWIRRYADSRLLVRSVGTRARSPDPPDLIRLGLCRC</sequence>
<evidence type="ECO:0000256" key="2">
    <source>
        <dbReference type="SAM" id="Phobius"/>
    </source>
</evidence>
<protein>
    <submittedName>
        <fullName evidence="3">Uncharacterized protein</fullName>
    </submittedName>
</protein>
<keyword evidence="2" id="KW-0472">Membrane</keyword>
<keyword evidence="2" id="KW-0812">Transmembrane</keyword>
<reference evidence="3" key="1">
    <citation type="submission" date="2015-08" db="EMBL/GenBank/DDBJ databases">
        <authorList>
            <person name="Babu N.S."/>
            <person name="Beckwith C.J."/>
            <person name="Beseler K.G."/>
            <person name="Brison A."/>
            <person name="Carone J.V."/>
            <person name="Caskin T.P."/>
            <person name="Diamond M."/>
            <person name="Durham M.E."/>
            <person name="Foxe J.M."/>
            <person name="Go M."/>
            <person name="Henderson B.A."/>
            <person name="Jones I.B."/>
            <person name="McGettigan J.A."/>
            <person name="Micheletti S.J."/>
            <person name="Nasrallah M.E."/>
            <person name="Ortiz D."/>
            <person name="Piller C.R."/>
            <person name="Privatt S.R."/>
            <person name="Schneider S.L."/>
            <person name="Sharp S."/>
            <person name="Smith T.C."/>
            <person name="Stanton J.D."/>
            <person name="Ullery H.E."/>
            <person name="Wilson R.J."/>
            <person name="Serrano M.G."/>
            <person name="Buck G."/>
            <person name="Lee V."/>
            <person name="Wang Y."/>
            <person name="Carvalho R."/>
            <person name="Voegtly L."/>
            <person name="Shi R."/>
            <person name="Duckworth R."/>
            <person name="Johnson A."/>
            <person name="Loviza R."/>
            <person name="Walstead R."/>
            <person name="Shah Z."/>
            <person name="Kiflezghi M."/>
            <person name="Wade K."/>
            <person name="Ball S.L."/>
            <person name="Bradley K.W."/>
            <person name="Asai D.J."/>
            <person name="Bowman C.A."/>
            <person name="Russell D.A."/>
            <person name="Pope W.H."/>
            <person name="Jacobs-Sera D."/>
            <person name="Hendrix R.W."/>
            <person name="Hatfull G.F."/>
        </authorList>
    </citation>
    <scope>NUCLEOTIDE SEQUENCE</scope>
</reference>
<dbReference type="Pfam" id="PF19650">
    <property type="entry name" value="DUF6153"/>
    <property type="match status" value="1"/>
</dbReference>
<keyword evidence="2" id="KW-1133">Transmembrane helix</keyword>
<organism evidence="3">
    <name type="scientific">metagenome</name>
    <dbReference type="NCBI Taxonomy" id="256318"/>
    <lineage>
        <taxon>unclassified sequences</taxon>
        <taxon>metagenomes</taxon>
    </lineage>
</organism>
<feature type="transmembrane region" description="Helical" evidence="2">
    <location>
        <begin position="75"/>
        <end position="94"/>
    </location>
</feature>
<proteinExistence type="predicted"/>
<dbReference type="EMBL" id="CZKA01000015">
    <property type="protein sequence ID" value="CUR54985.1"/>
    <property type="molecule type" value="Genomic_DNA"/>
</dbReference>
<dbReference type="InterPro" id="IPR046151">
    <property type="entry name" value="DUF6153"/>
</dbReference>
<dbReference type="AlphaFoldDB" id="A0A2P2BZ12"/>
<name>A0A2P2BZ12_9ZZZZ</name>
<feature type="region of interest" description="Disordered" evidence="1">
    <location>
        <begin position="36"/>
        <end position="68"/>
    </location>
</feature>
<accession>A0A2P2BZ12</accession>
<feature type="compositionally biased region" description="Low complexity" evidence="1">
    <location>
        <begin position="41"/>
        <end position="53"/>
    </location>
</feature>
<evidence type="ECO:0000256" key="1">
    <source>
        <dbReference type="SAM" id="MobiDB-lite"/>
    </source>
</evidence>
<gene>
    <name evidence="3" type="ORF">NOCA2220176</name>
</gene>
<evidence type="ECO:0000313" key="3">
    <source>
        <dbReference type="EMBL" id="CUR54985.1"/>
    </source>
</evidence>